<accession>A0A061R8W1</accession>
<dbReference type="EMBL" id="GBEZ01012400">
    <property type="protein sequence ID" value="JAC73483.1"/>
    <property type="molecule type" value="Transcribed_RNA"/>
</dbReference>
<dbReference type="EMBL" id="GBEZ01017967">
    <property type="protein sequence ID" value="JAC68418.1"/>
    <property type="molecule type" value="Transcribed_RNA"/>
</dbReference>
<sequence>MVWDKHRCSAPIQGGMFEETTWADTRRESHLLRAPGRSRCFCASRFENFTLLVDMPSSAYLLLEVLQQICADSE</sequence>
<evidence type="ECO:0000313" key="2">
    <source>
        <dbReference type="EMBL" id="JAC73483.1"/>
    </source>
</evidence>
<organism evidence="1">
    <name type="scientific">Tetraselmis sp. GSL018</name>
    <dbReference type="NCBI Taxonomy" id="582737"/>
    <lineage>
        <taxon>Eukaryota</taxon>
        <taxon>Viridiplantae</taxon>
        <taxon>Chlorophyta</taxon>
        <taxon>core chlorophytes</taxon>
        <taxon>Chlorodendrophyceae</taxon>
        <taxon>Chlorodendrales</taxon>
        <taxon>Chlorodendraceae</taxon>
        <taxon>Tetraselmis</taxon>
    </lineage>
</organism>
<proteinExistence type="predicted"/>
<protein>
    <submittedName>
        <fullName evidence="1">Uncharacterized protein</fullName>
    </submittedName>
</protein>
<gene>
    <name evidence="2" type="ORF">TSPGSL018_28788</name>
    <name evidence="1" type="ORF">TSPGSL018_8756</name>
</gene>
<evidence type="ECO:0000313" key="1">
    <source>
        <dbReference type="EMBL" id="JAC68418.1"/>
    </source>
</evidence>
<reference evidence="1" key="1">
    <citation type="submission" date="2014-05" db="EMBL/GenBank/DDBJ databases">
        <title>The transcriptome of the halophilic microalga Tetraselmis sp. GSL018 isolated from the Great Salt Lake, Utah.</title>
        <authorList>
            <person name="Jinkerson R.E."/>
            <person name="D'Adamo S."/>
            <person name="Posewitz M.C."/>
        </authorList>
    </citation>
    <scope>NUCLEOTIDE SEQUENCE</scope>
    <source>
        <strain evidence="1">GSL018</strain>
    </source>
</reference>
<name>A0A061R8W1_9CHLO</name>
<feature type="non-terminal residue" evidence="1">
    <location>
        <position position="74"/>
    </location>
</feature>
<dbReference type="AlphaFoldDB" id="A0A061R8W1"/>